<evidence type="ECO:0000313" key="4">
    <source>
        <dbReference type="Proteomes" id="UP000529946"/>
    </source>
</evidence>
<dbReference type="RefSeq" id="WP_183202079.1">
    <property type="nucleotide sequence ID" value="NZ_BAAAER010000002.1"/>
</dbReference>
<reference evidence="3 4" key="1">
    <citation type="submission" date="2020-08" db="EMBL/GenBank/DDBJ databases">
        <title>Genomic Encyclopedia of Type Strains, Phase IV (KMG-IV): sequencing the most valuable type-strain genomes for metagenomic binning, comparative biology and taxonomic classification.</title>
        <authorList>
            <person name="Goeker M."/>
        </authorList>
    </citation>
    <scope>NUCLEOTIDE SEQUENCE [LARGE SCALE GENOMIC DNA]</scope>
    <source>
        <strain evidence="3 4">DSM 23960</strain>
    </source>
</reference>
<evidence type="ECO:0000313" key="3">
    <source>
        <dbReference type="EMBL" id="MBB4081433.1"/>
    </source>
</evidence>
<evidence type="ECO:0000256" key="1">
    <source>
        <dbReference type="SAM" id="MobiDB-lite"/>
    </source>
</evidence>
<feature type="signal peptide" evidence="2">
    <location>
        <begin position="1"/>
        <end position="19"/>
    </location>
</feature>
<evidence type="ECO:0000256" key="2">
    <source>
        <dbReference type="SAM" id="SignalP"/>
    </source>
</evidence>
<proteinExistence type="predicted"/>
<protein>
    <recommendedName>
        <fullName evidence="5">DUF3887 domain-containing protein</fullName>
    </recommendedName>
</protein>
<sequence>MKPLLIAAALVLAPAAAHAQVAAGSMPNTFDQPAAPARASAAAPAPAARATAPANPRAEATLRAFISGAQTGAIDYSVMTPDLATKVREQEGQVRPLIQSLGAVQAVDFVDSQDGADLFAVVFANAATEWIIGFDESGKVAALLFRPAQ</sequence>
<feature type="chain" id="PRO_5030517652" description="DUF3887 domain-containing protein" evidence="2">
    <location>
        <begin position="20"/>
        <end position="149"/>
    </location>
</feature>
<evidence type="ECO:0008006" key="5">
    <source>
        <dbReference type="Google" id="ProtNLM"/>
    </source>
</evidence>
<accession>A0A7W6JC26</accession>
<gene>
    <name evidence="3" type="ORF">GGR12_000272</name>
</gene>
<dbReference type="Proteomes" id="UP000529946">
    <property type="component" value="Unassembled WGS sequence"/>
</dbReference>
<keyword evidence="2" id="KW-0732">Signal</keyword>
<name>A0A7W6JC26_9CAUL</name>
<dbReference type="EMBL" id="JACIDM010000001">
    <property type="protein sequence ID" value="MBB4081433.1"/>
    <property type="molecule type" value="Genomic_DNA"/>
</dbReference>
<dbReference type="AlphaFoldDB" id="A0A7W6JC26"/>
<comment type="caution">
    <text evidence="3">The sequence shown here is derived from an EMBL/GenBank/DDBJ whole genome shotgun (WGS) entry which is preliminary data.</text>
</comment>
<feature type="region of interest" description="Disordered" evidence="1">
    <location>
        <begin position="33"/>
        <end position="55"/>
    </location>
</feature>
<organism evidence="3 4">
    <name type="scientific">Brevundimonas lenta</name>
    <dbReference type="NCBI Taxonomy" id="424796"/>
    <lineage>
        <taxon>Bacteria</taxon>
        <taxon>Pseudomonadati</taxon>
        <taxon>Pseudomonadota</taxon>
        <taxon>Alphaproteobacteria</taxon>
        <taxon>Caulobacterales</taxon>
        <taxon>Caulobacteraceae</taxon>
        <taxon>Brevundimonas</taxon>
    </lineage>
</organism>
<keyword evidence="4" id="KW-1185">Reference proteome</keyword>